<dbReference type="Gene3D" id="3.30.230.10">
    <property type="match status" value="1"/>
</dbReference>
<sequence length="510" mass="58762">QFLCGNCLFNFQSLSTGLNNDNSLNQEEYLTMNRVRLSSISSVFTVSKRYHLPHPSYAIPAGVTKKLKWDRQKAGMVYNQRSENYENLDWTNQDFLEDVSEEHLMNTYPNQQAHWMKNFIQFTDAELHSFVFKDEKAIKDDEAETTAITPSLEEMKRKIEAFGSKVSKSDKDFAAKSVEKEGEEIREALEYVEQWYKRISPTKFEDDYEARLQSGQVISYQKYLDQTGGQSGKKLPENSVQSMWGKSGTTNIAIGMKKQEQREIGGEKKGGNDAPLLHKNDHLGLKHLDKFTTVKLDPLNRAVGKGNRKYAQATAYIYPGNGDIWVNGRHFSAHFKHYADRFNVTLPFVVTDTIHCLDAFVETTKGGHSGQAGAVRLAISTALASYQPEFVPILDNYEFLTWDSRRSERKKTQQIGCSQGQTMEKKMNCLLLQISSFFFFIVIITRYYHLLRSCFVLFVKKRLLCKKIKKWENIECKNKKKNKQANKHNQIDCNTMGDCQTYVLKINQQH</sequence>
<keyword evidence="6" id="KW-1185">Reference proteome</keyword>
<gene>
    <name evidence="5" type="ORF">RFI_30968</name>
</gene>
<evidence type="ECO:0000256" key="1">
    <source>
        <dbReference type="ARBA" id="ARBA00005251"/>
    </source>
</evidence>
<keyword evidence="4" id="KW-0812">Transmembrane</keyword>
<organism evidence="5 6">
    <name type="scientific">Reticulomyxa filosa</name>
    <dbReference type="NCBI Taxonomy" id="46433"/>
    <lineage>
        <taxon>Eukaryota</taxon>
        <taxon>Sar</taxon>
        <taxon>Rhizaria</taxon>
        <taxon>Retaria</taxon>
        <taxon>Foraminifera</taxon>
        <taxon>Monothalamids</taxon>
        <taxon>Reticulomyxidae</taxon>
        <taxon>Reticulomyxa</taxon>
    </lineage>
</organism>
<comment type="similarity">
    <text evidence="1">Belongs to the universal ribosomal protein uS9 family.</text>
</comment>
<dbReference type="InterPro" id="IPR014721">
    <property type="entry name" value="Ribsml_uS5_D2-typ_fold_subgr"/>
</dbReference>
<dbReference type="Pfam" id="PF00380">
    <property type="entry name" value="Ribosomal_S9"/>
    <property type="match status" value="1"/>
</dbReference>
<dbReference type="InterPro" id="IPR020568">
    <property type="entry name" value="Ribosomal_Su5_D2-typ_SF"/>
</dbReference>
<keyword evidence="3" id="KW-0687">Ribonucleoprotein</keyword>
<accession>X6LXV8</accession>
<dbReference type="OrthoDB" id="10254627at2759"/>
<keyword evidence="2 5" id="KW-0689">Ribosomal protein</keyword>
<dbReference type="Proteomes" id="UP000023152">
    <property type="component" value="Unassembled WGS sequence"/>
</dbReference>
<evidence type="ECO:0000313" key="5">
    <source>
        <dbReference type="EMBL" id="ETO06429.1"/>
    </source>
</evidence>
<feature type="non-terminal residue" evidence="5">
    <location>
        <position position="1"/>
    </location>
</feature>
<protein>
    <submittedName>
        <fullName evidence="5">30S ribosomal protein S9</fullName>
    </submittedName>
</protein>
<keyword evidence="4" id="KW-1133">Transmembrane helix</keyword>
<dbReference type="InterPro" id="IPR000754">
    <property type="entry name" value="Ribosomal_uS9"/>
</dbReference>
<dbReference type="SUPFAM" id="SSF54211">
    <property type="entry name" value="Ribosomal protein S5 domain 2-like"/>
    <property type="match status" value="1"/>
</dbReference>
<proteinExistence type="inferred from homology"/>
<reference evidence="5 6" key="1">
    <citation type="journal article" date="2013" name="Curr. Biol.">
        <title>The Genome of the Foraminiferan Reticulomyxa filosa.</title>
        <authorList>
            <person name="Glockner G."/>
            <person name="Hulsmann N."/>
            <person name="Schleicher M."/>
            <person name="Noegel A.A."/>
            <person name="Eichinger L."/>
            <person name="Gallinger C."/>
            <person name="Pawlowski J."/>
            <person name="Sierra R."/>
            <person name="Euteneuer U."/>
            <person name="Pillet L."/>
            <person name="Moustafa A."/>
            <person name="Platzer M."/>
            <person name="Groth M."/>
            <person name="Szafranski K."/>
            <person name="Schliwa M."/>
        </authorList>
    </citation>
    <scope>NUCLEOTIDE SEQUENCE [LARGE SCALE GENOMIC DNA]</scope>
</reference>
<dbReference type="GO" id="GO:0003735">
    <property type="term" value="F:structural constituent of ribosome"/>
    <property type="evidence" value="ECO:0007669"/>
    <property type="project" value="InterPro"/>
</dbReference>
<evidence type="ECO:0000256" key="3">
    <source>
        <dbReference type="ARBA" id="ARBA00023274"/>
    </source>
</evidence>
<keyword evidence="4" id="KW-0472">Membrane</keyword>
<dbReference type="GO" id="GO:0006412">
    <property type="term" value="P:translation"/>
    <property type="evidence" value="ECO:0007669"/>
    <property type="project" value="InterPro"/>
</dbReference>
<comment type="caution">
    <text evidence="5">The sequence shown here is derived from an EMBL/GenBank/DDBJ whole genome shotgun (WGS) entry which is preliminary data.</text>
</comment>
<evidence type="ECO:0000256" key="2">
    <source>
        <dbReference type="ARBA" id="ARBA00022980"/>
    </source>
</evidence>
<evidence type="ECO:0000313" key="6">
    <source>
        <dbReference type="Proteomes" id="UP000023152"/>
    </source>
</evidence>
<dbReference type="GO" id="GO:0003723">
    <property type="term" value="F:RNA binding"/>
    <property type="evidence" value="ECO:0007669"/>
    <property type="project" value="TreeGrafter"/>
</dbReference>
<dbReference type="AlphaFoldDB" id="X6LXV8"/>
<feature type="transmembrane region" description="Helical" evidence="4">
    <location>
        <begin position="437"/>
        <end position="459"/>
    </location>
</feature>
<dbReference type="PANTHER" id="PTHR21569:SF1">
    <property type="entry name" value="SMALL RIBOSOMAL SUBUNIT PROTEIN US9M"/>
    <property type="match status" value="1"/>
</dbReference>
<dbReference type="EMBL" id="ASPP01027151">
    <property type="protein sequence ID" value="ETO06429.1"/>
    <property type="molecule type" value="Genomic_DNA"/>
</dbReference>
<name>X6LXV8_RETFI</name>
<evidence type="ECO:0000256" key="4">
    <source>
        <dbReference type="SAM" id="Phobius"/>
    </source>
</evidence>
<dbReference type="GO" id="GO:0005763">
    <property type="term" value="C:mitochondrial small ribosomal subunit"/>
    <property type="evidence" value="ECO:0007669"/>
    <property type="project" value="TreeGrafter"/>
</dbReference>
<dbReference type="PANTHER" id="PTHR21569">
    <property type="entry name" value="RIBOSOMAL PROTEIN S9"/>
    <property type="match status" value="1"/>
</dbReference>